<keyword evidence="5" id="KW-1185">Reference proteome</keyword>
<evidence type="ECO:0000313" key="5">
    <source>
        <dbReference type="Proteomes" id="UP000184600"/>
    </source>
</evidence>
<keyword evidence="2" id="KW-1277">Toxin-antitoxin system</keyword>
<gene>
    <name evidence="4" type="primary">parE1_2</name>
    <name evidence="4" type="ORF">VQ7734_02324</name>
</gene>
<dbReference type="InterPro" id="IPR007712">
    <property type="entry name" value="RelE/ParE_toxin"/>
</dbReference>
<dbReference type="STRING" id="1117707.VQ7734_02324"/>
<protein>
    <recommendedName>
        <fullName evidence="3">Toxin</fullName>
    </recommendedName>
</protein>
<dbReference type="Pfam" id="PF05016">
    <property type="entry name" value="ParE_toxin"/>
    <property type="match status" value="1"/>
</dbReference>
<dbReference type="Gene3D" id="3.30.2310.20">
    <property type="entry name" value="RelE-like"/>
    <property type="match status" value="1"/>
</dbReference>
<dbReference type="InterPro" id="IPR028344">
    <property type="entry name" value="ParE1/4"/>
</dbReference>
<evidence type="ECO:0000256" key="3">
    <source>
        <dbReference type="PIRNR" id="PIRNR029218"/>
    </source>
</evidence>
<sequence>MKPFLLTVKAKADLKDIARFTQRRWGKEQRNLYLKQFDLVFQSLADNPESGKSSDYIRTGYRKCPQGSHIIYYQQTAPHQIRVIRILHQSMDITSAFE</sequence>
<evidence type="ECO:0000313" key="4">
    <source>
        <dbReference type="EMBL" id="SHO56555.1"/>
    </source>
</evidence>
<dbReference type="PANTHER" id="PTHR33755">
    <property type="entry name" value="TOXIN PARE1-RELATED"/>
    <property type="match status" value="1"/>
</dbReference>
<dbReference type="AlphaFoldDB" id="A0A1M7YVB7"/>
<name>A0A1M7YVB7_9VIBR</name>
<proteinExistence type="inferred from homology"/>
<dbReference type="PIRSF" id="PIRSF029218">
    <property type="entry name" value="ParE"/>
    <property type="match status" value="1"/>
</dbReference>
<reference evidence="5" key="1">
    <citation type="submission" date="2016-12" db="EMBL/GenBank/DDBJ databases">
        <authorList>
            <person name="Rodrigo-Torres L."/>
            <person name="Arahal R.D."/>
            <person name="Lucena T."/>
        </authorList>
    </citation>
    <scope>NUCLEOTIDE SEQUENCE [LARGE SCALE GENOMIC DNA]</scope>
</reference>
<accession>A0A1M7YVB7</accession>
<dbReference type="EMBL" id="FRFG01000026">
    <property type="protein sequence ID" value="SHO56555.1"/>
    <property type="molecule type" value="Genomic_DNA"/>
</dbReference>
<organism evidence="4 5">
    <name type="scientific">Vibrio quintilis</name>
    <dbReference type="NCBI Taxonomy" id="1117707"/>
    <lineage>
        <taxon>Bacteria</taxon>
        <taxon>Pseudomonadati</taxon>
        <taxon>Pseudomonadota</taxon>
        <taxon>Gammaproteobacteria</taxon>
        <taxon>Vibrionales</taxon>
        <taxon>Vibrionaceae</taxon>
        <taxon>Vibrio</taxon>
    </lineage>
</organism>
<evidence type="ECO:0000256" key="2">
    <source>
        <dbReference type="ARBA" id="ARBA00022649"/>
    </source>
</evidence>
<dbReference type="OrthoDB" id="516834at2"/>
<dbReference type="RefSeq" id="WP_073582752.1">
    <property type="nucleotide sequence ID" value="NZ_AP024897.1"/>
</dbReference>
<dbReference type="InterPro" id="IPR051803">
    <property type="entry name" value="TA_system_RelE-like_toxin"/>
</dbReference>
<dbReference type="Proteomes" id="UP000184600">
    <property type="component" value="Unassembled WGS sequence"/>
</dbReference>
<evidence type="ECO:0000256" key="1">
    <source>
        <dbReference type="ARBA" id="ARBA00006226"/>
    </source>
</evidence>
<dbReference type="PANTHER" id="PTHR33755:SF9">
    <property type="entry name" value="TOXIN PARE1"/>
    <property type="match status" value="1"/>
</dbReference>
<dbReference type="InterPro" id="IPR035093">
    <property type="entry name" value="RelE/ParE_toxin_dom_sf"/>
</dbReference>
<comment type="similarity">
    <text evidence="1 3">Belongs to the RelE toxin family.</text>
</comment>